<comment type="caution">
    <text evidence="1">The sequence shown here is derived from an EMBL/GenBank/DDBJ whole genome shotgun (WGS) entry which is preliminary data.</text>
</comment>
<protein>
    <submittedName>
        <fullName evidence="1">Uncharacterized protein</fullName>
    </submittedName>
</protein>
<sequence>MTTYFEVHQAATMTELREWATTHDVALTRGGYTLDGHVIYSATCGPVTIVVVSSERDPGPIVWRSPFE</sequence>
<proteinExistence type="predicted"/>
<evidence type="ECO:0000313" key="2">
    <source>
        <dbReference type="Proteomes" id="UP001501585"/>
    </source>
</evidence>
<name>A0ABP5ESI0_9ACTN</name>
<gene>
    <name evidence="1" type="ORF">GCM10009799_37440</name>
</gene>
<dbReference type="EMBL" id="BAAAPC010000016">
    <property type="protein sequence ID" value="GAA2006424.1"/>
    <property type="molecule type" value="Genomic_DNA"/>
</dbReference>
<reference evidence="2" key="1">
    <citation type="journal article" date="2019" name="Int. J. Syst. Evol. Microbiol.">
        <title>The Global Catalogue of Microorganisms (GCM) 10K type strain sequencing project: providing services to taxonomists for standard genome sequencing and annotation.</title>
        <authorList>
            <consortium name="The Broad Institute Genomics Platform"/>
            <consortium name="The Broad Institute Genome Sequencing Center for Infectious Disease"/>
            <person name="Wu L."/>
            <person name="Ma J."/>
        </authorList>
    </citation>
    <scope>NUCLEOTIDE SEQUENCE [LARGE SCALE GENOMIC DNA]</scope>
    <source>
        <strain evidence="2">JCM 15313</strain>
    </source>
</reference>
<organism evidence="1 2">
    <name type="scientific">Nocardiopsis rhodophaea</name>
    <dbReference type="NCBI Taxonomy" id="280238"/>
    <lineage>
        <taxon>Bacteria</taxon>
        <taxon>Bacillati</taxon>
        <taxon>Actinomycetota</taxon>
        <taxon>Actinomycetes</taxon>
        <taxon>Streptosporangiales</taxon>
        <taxon>Nocardiopsidaceae</taxon>
        <taxon>Nocardiopsis</taxon>
    </lineage>
</organism>
<accession>A0ABP5ESI0</accession>
<dbReference type="RefSeq" id="WP_344106381.1">
    <property type="nucleotide sequence ID" value="NZ_BAAAPC010000016.1"/>
</dbReference>
<dbReference type="Proteomes" id="UP001501585">
    <property type="component" value="Unassembled WGS sequence"/>
</dbReference>
<keyword evidence="2" id="KW-1185">Reference proteome</keyword>
<evidence type="ECO:0000313" key="1">
    <source>
        <dbReference type="EMBL" id="GAA2006424.1"/>
    </source>
</evidence>